<evidence type="ECO:0000313" key="4">
    <source>
        <dbReference type="Proteomes" id="UP000193467"/>
    </source>
</evidence>
<feature type="region of interest" description="Disordered" evidence="1">
    <location>
        <begin position="1"/>
        <end position="42"/>
    </location>
</feature>
<protein>
    <recommendedName>
        <fullName evidence="2">Myb-like domain-containing protein</fullName>
    </recommendedName>
</protein>
<dbReference type="AlphaFoldDB" id="A0A1Y2EPU9"/>
<accession>A0A1Y2EPU9</accession>
<evidence type="ECO:0000313" key="3">
    <source>
        <dbReference type="EMBL" id="ORY73623.1"/>
    </source>
</evidence>
<reference evidence="3 4" key="1">
    <citation type="submission" date="2016-07" db="EMBL/GenBank/DDBJ databases">
        <title>Pervasive Adenine N6-methylation of Active Genes in Fungi.</title>
        <authorList>
            <consortium name="DOE Joint Genome Institute"/>
            <person name="Mondo S.J."/>
            <person name="Dannebaum R.O."/>
            <person name="Kuo R.C."/>
            <person name="Labutti K."/>
            <person name="Haridas S."/>
            <person name="Kuo A."/>
            <person name="Salamov A."/>
            <person name="Ahrendt S.R."/>
            <person name="Lipzen A."/>
            <person name="Sullivan W."/>
            <person name="Andreopoulos W.B."/>
            <person name="Clum A."/>
            <person name="Lindquist E."/>
            <person name="Daum C."/>
            <person name="Ramamoorthy G.K."/>
            <person name="Gryganskyi A."/>
            <person name="Culley D."/>
            <person name="Magnuson J.K."/>
            <person name="James T.Y."/>
            <person name="O'Malley M.A."/>
            <person name="Stajich J.E."/>
            <person name="Spatafora J.W."/>
            <person name="Visel A."/>
            <person name="Grigoriev I.V."/>
        </authorList>
    </citation>
    <scope>NUCLEOTIDE SEQUENCE [LARGE SCALE GENOMIC DNA]</scope>
    <source>
        <strain evidence="3 4">62-1032</strain>
    </source>
</reference>
<dbReference type="Proteomes" id="UP000193467">
    <property type="component" value="Unassembled WGS sequence"/>
</dbReference>
<dbReference type="InParanoid" id="A0A1Y2EPU9"/>
<feature type="domain" description="Myb-like" evidence="2">
    <location>
        <begin position="39"/>
        <end position="108"/>
    </location>
</feature>
<evidence type="ECO:0000256" key="1">
    <source>
        <dbReference type="SAM" id="MobiDB-lite"/>
    </source>
</evidence>
<comment type="caution">
    <text evidence="3">The sequence shown here is derived from an EMBL/GenBank/DDBJ whole genome shotgun (WGS) entry which is preliminary data.</text>
</comment>
<feature type="compositionally biased region" description="Basic and acidic residues" evidence="1">
    <location>
        <begin position="1"/>
        <end position="10"/>
    </location>
</feature>
<sequence>MTLGPRHDIFYESTSSPEPYSFEALSPLSPPAPATPAPRPRATHRRWLAEETELLRELVASGKRSRAPLRSTIHWAPIVEELARRFPPPEGSPARSKNQVQGQWHYIDNLSASRRRASLQPEPNEEKGSLSSNKKRISSEEQPFTREEDAELLALDRIWPGQHKRMARAMLPQRRTKDVRQRLEHLLSLSPSSSTSTVPPPPRHRPHSQPHSASNVDPKNLFQCLRT</sequence>
<proteinExistence type="predicted"/>
<feature type="compositionally biased region" description="Basic and acidic residues" evidence="1">
    <location>
        <begin position="137"/>
        <end position="147"/>
    </location>
</feature>
<name>A0A1Y2EPU9_9BASI</name>
<feature type="region of interest" description="Disordered" evidence="1">
    <location>
        <begin position="171"/>
        <end position="227"/>
    </location>
</feature>
<feature type="compositionally biased region" description="Basic and acidic residues" evidence="1">
    <location>
        <begin position="175"/>
        <end position="185"/>
    </location>
</feature>
<keyword evidence="4" id="KW-1185">Reference proteome</keyword>
<dbReference type="InterPro" id="IPR001005">
    <property type="entry name" value="SANT/Myb"/>
</dbReference>
<dbReference type="PROSITE" id="PS50090">
    <property type="entry name" value="MYB_LIKE"/>
    <property type="match status" value="1"/>
</dbReference>
<dbReference type="EMBL" id="MCGR01000045">
    <property type="protein sequence ID" value="ORY73623.1"/>
    <property type="molecule type" value="Genomic_DNA"/>
</dbReference>
<feature type="region of interest" description="Disordered" evidence="1">
    <location>
        <begin position="114"/>
        <end position="147"/>
    </location>
</feature>
<feature type="compositionally biased region" description="Pro residues" evidence="1">
    <location>
        <begin position="28"/>
        <end position="39"/>
    </location>
</feature>
<feature type="compositionally biased region" description="Low complexity" evidence="1">
    <location>
        <begin position="186"/>
        <end position="197"/>
    </location>
</feature>
<organism evidence="3 4">
    <name type="scientific">Leucosporidium creatinivorum</name>
    <dbReference type="NCBI Taxonomy" id="106004"/>
    <lineage>
        <taxon>Eukaryota</taxon>
        <taxon>Fungi</taxon>
        <taxon>Dikarya</taxon>
        <taxon>Basidiomycota</taxon>
        <taxon>Pucciniomycotina</taxon>
        <taxon>Microbotryomycetes</taxon>
        <taxon>Leucosporidiales</taxon>
        <taxon>Leucosporidium</taxon>
    </lineage>
</organism>
<evidence type="ECO:0000259" key="2">
    <source>
        <dbReference type="PROSITE" id="PS50090"/>
    </source>
</evidence>
<gene>
    <name evidence="3" type="ORF">BCR35DRAFT_307080</name>
</gene>